<evidence type="ECO:0000313" key="4">
    <source>
        <dbReference type="Proteomes" id="UP000030147"/>
    </source>
</evidence>
<dbReference type="STRING" id="1385514.N782_04100"/>
<reference evidence="3 4" key="1">
    <citation type="journal article" date="2015" name="Stand. Genomic Sci.">
        <title>High quality draft genome sequence of the moderately halophilic bacterium Pontibacillus yanchengensis Y32(T) and comparison among Pontibacillus genomes.</title>
        <authorList>
            <person name="Huang J."/>
            <person name="Qiao Z.X."/>
            <person name="Tang J.W."/>
            <person name="Wang G."/>
        </authorList>
    </citation>
    <scope>NUCLEOTIDE SEQUENCE [LARGE SCALE GENOMIC DNA]</scope>
    <source>
        <strain evidence="3 4">Y32</strain>
    </source>
</reference>
<evidence type="ECO:0000313" key="3">
    <source>
        <dbReference type="EMBL" id="KGP70844.1"/>
    </source>
</evidence>
<dbReference type="eggNOG" id="COG3832">
    <property type="taxonomic scope" value="Bacteria"/>
</dbReference>
<proteinExistence type="inferred from homology"/>
<comment type="caution">
    <text evidence="3">The sequence shown here is derived from an EMBL/GenBank/DDBJ whole genome shotgun (WGS) entry which is preliminary data.</text>
</comment>
<dbReference type="Pfam" id="PF08327">
    <property type="entry name" value="AHSA1"/>
    <property type="match status" value="1"/>
</dbReference>
<sequence>MGSNIHIEKHYNHSMKKVWFALTNRAALEKWFTKHNLHSNMDELEPGDTFTFISTPKRSWDGMMHCEIKEINRPHKLVYTFGGDAFKKKPSVVTWTLIEEEAGTTLKLDHSGFEGLQGFFLRFLLKSGWKKALNSNEFIEAMTMS</sequence>
<organism evidence="3 4">
    <name type="scientific">Pontibacillus yanchengensis Y32</name>
    <dbReference type="NCBI Taxonomy" id="1385514"/>
    <lineage>
        <taxon>Bacteria</taxon>
        <taxon>Bacillati</taxon>
        <taxon>Bacillota</taxon>
        <taxon>Bacilli</taxon>
        <taxon>Bacillales</taxon>
        <taxon>Bacillaceae</taxon>
        <taxon>Pontibacillus</taxon>
    </lineage>
</organism>
<evidence type="ECO:0000259" key="2">
    <source>
        <dbReference type="Pfam" id="PF08327"/>
    </source>
</evidence>
<feature type="domain" description="Activator of Hsp90 ATPase homologue 1/2-like C-terminal" evidence="2">
    <location>
        <begin position="13"/>
        <end position="133"/>
    </location>
</feature>
<accession>A0A0A2T5X2</accession>
<keyword evidence="4" id="KW-1185">Reference proteome</keyword>
<dbReference type="RefSeq" id="WP_036824643.1">
    <property type="nucleotide sequence ID" value="NZ_AVBF01000108.1"/>
</dbReference>
<gene>
    <name evidence="3" type="ORF">N782_04100</name>
</gene>
<dbReference type="EMBL" id="AVBF01000108">
    <property type="protein sequence ID" value="KGP70844.1"/>
    <property type="molecule type" value="Genomic_DNA"/>
</dbReference>
<name>A0A0A2T5X2_9BACI</name>
<dbReference type="CDD" id="cd07814">
    <property type="entry name" value="SRPBCC_CalC_Aha1-like"/>
    <property type="match status" value="1"/>
</dbReference>
<dbReference type="Proteomes" id="UP000030147">
    <property type="component" value="Unassembled WGS sequence"/>
</dbReference>
<dbReference type="AlphaFoldDB" id="A0A0A2T5X2"/>
<evidence type="ECO:0000256" key="1">
    <source>
        <dbReference type="ARBA" id="ARBA00006817"/>
    </source>
</evidence>
<dbReference type="SUPFAM" id="SSF55961">
    <property type="entry name" value="Bet v1-like"/>
    <property type="match status" value="1"/>
</dbReference>
<dbReference type="Gene3D" id="3.30.530.20">
    <property type="match status" value="1"/>
</dbReference>
<protein>
    <recommendedName>
        <fullName evidence="2">Activator of Hsp90 ATPase homologue 1/2-like C-terminal domain-containing protein</fullName>
    </recommendedName>
</protein>
<dbReference type="InterPro" id="IPR013538">
    <property type="entry name" value="ASHA1/2-like_C"/>
</dbReference>
<comment type="similarity">
    <text evidence="1">Belongs to the AHA1 family.</text>
</comment>
<dbReference type="OrthoDB" id="2355173at2"/>
<dbReference type="InterPro" id="IPR023393">
    <property type="entry name" value="START-like_dom_sf"/>
</dbReference>